<reference evidence="2" key="1">
    <citation type="journal article" date="2019" name="bioRxiv">
        <title>The Genome of the Zebra Mussel, Dreissena polymorpha: A Resource for Invasive Species Research.</title>
        <authorList>
            <person name="McCartney M.A."/>
            <person name="Auch B."/>
            <person name="Kono T."/>
            <person name="Mallez S."/>
            <person name="Zhang Y."/>
            <person name="Obille A."/>
            <person name="Becker A."/>
            <person name="Abrahante J.E."/>
            <person name="Garbe J."/>
            <person name="Badalamenti J.P."/>
            <person name="Herman A."/>
            <person name="Mangelson H."/>
            <person name="Liachko I."/>
            <person name="Sullivan S."/>
            <person name="Sone E.D."/>
            <person name="Koren S."/>
            <person name="Silverstein K.A.T."/>
            <person name="Beckman K.B."/>
            <person name="Gohl D.M."/>
        </authorList>
    </citation>
    <scope>NUCLEOTIDE SEQUENCE</scope>
    <source>
        <strain evidence="2">Duluth1</strain>
        <tissue evidence="2">Whole animal</tissue>
    </source>
</reference>
<keyword evidence="3" id="KW-1185">Reference proteome</keyword>
<dbReference type="Proteomes" id="UP000828390">
    <property type="component" value="Unassembled WGS sequence"/>
</dbReference>
<feature type="region of interest" description="Disordered" evidence="1">
    <location>
        <begin position="20"/>
        <end position="52"/>
    </location>
</feature>
<comment type="caution">
    <text evidence="2">The sequence shown here is derived from an EMBL/GenBank/DDBJ whole genome shotgun (WGS) entry which is preliminary data.</text>
</comment>
<evidence type="ECO:0000256" key="1">
    <source>
        <dbReference type="SAM" id="MobiDB-lite"/>
    </source>
</evidence>
<reference evidence="2" key="2">
    <citation type="submission" date="2020-11" db="EMBL/GenBank/DDBJ databases">
        <authorList>
            <person name="McCartney M.A."/>
            <person name="Auch B."/>
            <person name="Kono T."/>
            <person name="Mallez S."/>
            <person name="Becker A."/>
            <person name="Gohl D.M."/>
            <person name="Silverstein K.A.T."/>
            <person name="Koren S."/>
            <person name="Bechman K.B."/>
            <person name="Herman A."/>
            <person name="Abrahante J.E."/>
            <person name="Garbe J."/>
        </authorList>
    </citation>
    <scope>NUCLEOTIDE SEQUENCE</scope>
    <source>
        <strain evidence="2">Duluth1</strain>
        <tissue evidence="2">Whole animal</tissue>
    </source>
</reference>
<evidence type="ECO:0000313" key="3">
    <source>
        <dbReference type="Proteomes" id="UP000828390"/>
    </source>
</evidence>
<gene>
    <name evidence="2" type="ORF">DPMN_025110</name>
</gene>
<accession>A0A9D4LQH6</accession>
<sequence>MAGEINLKSFYKIQSIKGSREFQCKRHSEQRPHSADSTLPSPQAPDGAEMIE</sequence>
<dbReference type="AlphaFoldDB" id="A0A9D4LQH6"/>
<feature type="compositionally biased region" description="Basic and acidic residues" evidence="1">
    <location>
        <begin position="20"/>
        <end position="34"/>
    </location>
</feature>
<proteinExistence type="predicted"/>
<name>A0A9D4LQH6_DREPO</name>
<protein>
    <submittedName>
        <fullName evidence="2">Uncharacterized protein</fullName>
    </submittedName>
</protein>
<dbReference type="EMBL" id="JAIWYP010000002">
    <property type="protein sequence ID" value="KAH3862146.1"/>
    <property type="molecule type" value="Genomic_DNA"/>
</dbReference>
<evidence type="ECO:0000313" key="2">
    <source>
        <dbReference type="EMBL" id="KAH3862146.1"/>
    </source>
</evidence>
<organism evidence="2 3">
    <name type="scientific">Dreissena polymorpha</name>
    <name type="common">Zebra mussel</name>
    <name type="synonym">Mytilus polymorpha</name>
    <dbReference type="NCBI Taxonomy" id="45954"/>
    <lineage>
        <taxon>Eukaryota</taxon>
        <taxon>Metazoa</taxon>
        <taxon>Spiralia</taxon>
        <taxon>Lophotrochozoa</taxon>
        <taxon>Mollusca</taxon>
        <taxon>Bivalvia</taxon>
        <taxon>Autobranchia</taxon>
        <taxon>Heteroconchia</taxon>
        <taxon>Euheterodonta</taxon>
        <taxon>Imparidentia</taxon>
        <taxon>Neoheterodontei</taxon>
        <taxon>Myida</taxon>
        <taxon>Dreissenoidea</taxon>
        <taxon>Dreissenidae</taxon>
        <taxon>Dreissena</taxon>
    </lineage>
</organism>